<evidence type="ECO:0000313" key="6">
    <source>
        <dbReference type="Proteomes" id="UP001417504"/>
    </source>
</evidence>
<dbReference type="Proteomes" id="UP001417504">
    <property type="component" value="Unassembled WGS sequence"/>
</dbReference>
<dbReference type="InterPro" id="IPR011047">
    <property type="entry name" value="Quinoprotein_ADH-like_sf"/>
</dbReference>
<dbReference type="EMBL" id="JBBNAE010000004">
    <property type="protein sequence ID" value="KAK9130670.1"/>
    <property type="molecule type" value="Genomic_DNA"/>
</dbReference>
<dbReference type="Pfam" id="PF21359">
    <property type="entry name" value="zf_topless"/>
    <property type="match status" value="1"/>
</dbReference>
<dbReference type="InterPro" id="IPR048419">
    <property type="entry name" value="Topless_Znf"/>
</dbReference>
<dbReference type="PROSITE" id="PS50082">
    <property type="entry name" value="WD_REPEATS_2"/>
    <property type="match status" value="2"/>
</dbReference>
<dbReference type="PANTHER" id="PTHR44083:SF35">
    <property type="entry name" value="TOPLESS-RELATED PROTEIN 4-LIKE ISOFORM X1"/>
    <property type="match status" value="1"/>
</dbReference>
<dbReference type="Gene3D" id="2.130.10.10">
    <property type="entry name" value="YVTN repeat-like/Quinoprotein amine dehydrogenase"/>
    <property type="match status" value="3"/>
</dbReference>
<name>A0AAP0JBW0_9MAGN</name>
<dbReference type="SUPFAM" id="SSF50998">
    <property type="entry name" value="Quinoprotein alcohol dehydrogenase-like"/>
    <property type="match status" value="1"/>
</dbReference>
<dbReference type="InterPro" id="IPR001680">
    <property type="entry name" value="WD40_rpt"/>
</dbReference>
<dbReference type="Pfam" id="PF00400">
    <property type="entry name" value="WD40"/>
    <property type="match status" value="2"/>
</dbReference>
<dbReference type="SMART" id="SM00668">
    <property type="entry name" value="CTLH"/>
    <property type="match status" value="1"/>
</dbReference>
<keyword evidence="2" id="KW-0677">Repeat</keyword>
<comment type="caution">
    <text evidence="5">The sequence shown here is derived from an EMBL/GenBank/DDBJ whole genome shotgun (WGS) entry which is preliminary data.</text>
</comment>
<feature type="domain" description="CTLH" evidence="4">
    <location>
        <begin position="34"/>
        <end position="92"/>
    </location>
</feature>
<dbReference type="InterPro" id="IPR027728">
    <property type="entry name" value="Topless_fam"/>
</dbReference>
<dbReference type="SMART" id="SM00320">
    <property type="entry name" value="WD40"/>
    <property type="match status" value="6"/>
</dbReference>
<dbReference type="InterPro" id="IPR006595">
    <property type="entry name" value="CTLH_C"/>
</dbReference>
<dbReference type="PROSITE" id="PS50897">
    <property type="entry name" value="CTLH"/>
    <property type="match status" value="1"/>
</dbReference>
<dbReference type="SMART" id="SM00667">
    <property type="entry name" value="LisH"/>
    <property type="match status" value="1"/>
</dbReference>
<reference evidence="5 6" key="1">
    <citation type="submission" date="2024-01" db="EMBL/GenBank/DDBJ databases">
        <title>Genome assemblies of Stephania.</title>
        <authorList>
            <person name="Yang L."/>
        </authorList>
    </citation>
    <scope>NUCLEOTIDE SEQUENCE [LARGE SCALE GENOMIC DNA]</scope>
    <source>
        <strain evidence="5">QJT</strain>
        <tissue evidence="5">Leaf</tissue>
    </source>
</reference>
<dbReference type="GO" id="GO:0006355">
    <property type="term" value="P:regulation of DNA-templated transcription"/>
    <property type="evidence" value="ECO:0007669"/>
    <property type="project" value="InterPro"/>
</dbReference>
<dbReference type="PROSITE" id="PS50294">
    <property type="entry name" value="WD_REPEATS_REGION"/>
    <property type="match status" value="1"/>
</dbReference>
<accession>A0AAP0JBW0</accession>
<evidence type="ECO:0000256" key="3">
    <source>
        <dbReference type="PROSITE-ProRule" id="PRU00221"/>
    </source>
</evidence>
<dbReference type="AlphaFoldDB" id="A0AAP0JBW0"/>
<evidence type="ECO:0000259" key="4">
    <source>
        <dbReference type="PROSITE" id="PS50897"/>
    </source>
</evidence>
<keyword evidence="1 3" id="KW-0853">WD repeat</keyword>
<gene>
    <name evidence="5" type="ORF">Sjap_011157</name>
</gene>
<feature type="repeat" description="WD" evidence="3">
    <location>
        <begin position="891"/>
        <end position="932"/>
    </location>
</feature>
<organism evidence="5 6">
    <name type="scientific">Stephania japonica</name>
    <dbReference type="NCBI Taxonomy" id="461633"/>
    <lineage>
        <taxon>Eukaryota</taxon>
        <taxon>Viridiplantae</taxon>
        <taxon>Streptophyta</taxon>
        <taxon>Embryophyta</taxon>
        <taxon>Tracheophyta</taxon>
        <taxon>Spermatophyta</taxon>
        <taxon>Magnoliopsida</taxon>
        <taxon>Ranunculales</taxon>
        <taxon>Menispermaceae</taxon>
        <taxon>Menispermoideae</taxon>
        <taxon>Cissampelideae</taxon>
        <taxon>Stephania</taxon>
    </lineage>
</organism>
<keyword evidence="6" id="KW-1185">Reference proteome</keyword>
<dbReference type="InterPro" id="IPR006594">
    <property type="entry name" value="LisH"/>
</dbReference>
<evidence type="ECO:0000256" key="2">
    <source>
        <dbReference type="ARBA" id="ARBA00022737"/>
    </source>
</evidence>
<proteinExistence type="predicted"/>
<dbReference type="Pfam" id="PF21889">
    <property type="entry name" value="TPR1-like_2nd"/>
    <property type="match status" value="1"/>
</dbReference>
<dbReference type="PANTHER" id="PTHR44083">
    <property type="entry name" value="TOPLESS-RELATED PROTEIN 1-RELATED"/>
    <property type="match status" value="1"/>
</dbReference>
<sequence length="1103" mass="122852">MADLKREVIFLILKHLDGEKYKEAVHKLEQESGVFFNMKYMEEIAMKGEWEEADKYLSGFTKYDDNKMSMKCFFEIRKQNYLEALDRGDISKALEILMKDLKVFSTAFPDTYEEMTQILALNNFRENESLAKYGDTQHARVIVFNELKTLIEGNLLFHDKLQFPAVDNLRLMALMNQSFYYQHILCQNPRPDPLFETLYEDHTCWPPNGARTPSPITNPLIGSIPNPVSAFPLLRTLPFSFHAPSSSLGGRLSNASSLQLPAVSQSQIGLRPPNHNAVNAALLMRPRTPNNNFVDYQSADIHVLKRSRPLGMSNEVNNSPIDILTMAHATQNHTQSTKVPEELPKIVVTTLNLGSGVRSMDFHPVQHALLLGYVLLIYERAFAEKPAISVNRVLWSPDGALIGVAFSLHLVHLYSSRNGENLREHLEIDAHTGAVNDLAFFHQNKQLRVITCGDDKAINVWDAFTGSLRGTFGFLEASVISLGLLHKENIQYFFSTSMDGKIQAWFGDYWHPKFKCDVPGKFCTTLACSADGTRLFSCGTSKEGDSYLAEWIESEGVIKQRYYQGFDCKRSFGVLQFDTTRNHFLAVGDDFKIKIWDMNHSNLLTTVEADGGLPASPRIRFNKEGTLLAVSTNDNGVKILASADGLRLLHGIEDLRDSSQSVVKVPPVSNLGAAKAITGLSFGVSNRIASLVSILGQNGDHPSLADAQPKTVKESTENSKVWKPNEINKPSQCRSLRLPDNLLKSKVSRLMYTNSGAALLALTSDAVHKLWKWQRNEHNQTGKATSNVPPQLWQPSSGVLMTNEISDTNPADAVPCFALSKNGWYVMSASGGKISIFNILTFKKMTTFMPPPPAATFLAFHPQDNNIIALGMDDCTILIYNIRYDDVISKLKGHQVRITGLAFSRALNVLVSSGADSHLCVWNTDRWEKQASNFLQIPPGRAMVSETSVQFHQVQIQFLCVHETQVAIYEVYKLERLNQWLPQDSWLPITHATYSCDSQSIYVSFADGSVAVLFAATLQLRCRILSSVYIPSNISSNSGRVHPLVIAAHPSKPNQIALGMTNGAVHVLEPLESEGNWCTELSLENGAEASIPPVEDVSNQLTR</sequence>
<protein>
    <recommendedName>
        <fullName evidence="4">CTLH domain-containing protein</fullName>
    </recommendedName>
</protein>
<feature type="repeat" description="WD" evidence="3">
    <location>
        <begin position="428"/>
        <end position="471"/>
    </location>
</feature>
<evidence type="ECO:0000256" key="1">
    <source>
        <dbReference type="ARBA" id="ARBA00022574"/>
    </source>
</evidence>
<evidence type="ECO:0000313" key="5">
    <source>
        <dbReference type="EMBL" id="KAK9130670.1"/>
    </source>
</evidence>
<dbReference type="InterPro" id="IPR015943">
    <property type="entry name" value="WD40/YVTN_repeat-like_dom_sf"/>
</dbReference>
<dbReference type="PROSITE" id="PS50896">
    <property type="entry name" value="LISH"/>
    <property type="match status" value="1"/>
</dbReference>
<dbReference type="InterPro" id="IPR054080">
    <property type="entry name" value="TPR1-like_2nd"/>
</dbReference>